<dbReference type="PANTHER" id="PTHR34772">
    <property type="entry name" value="RNA-BINDING PROTEIN HFQ"/>
    <property type="match status" value="1"/>
</dbReference>
<comment type="similarity">
    <text evidence="3">Belongs to the Hfq family.</text>
</comment>
<evidence type="ECO:0000256" key="3">
    <source>
        <dbReference type="HAMAP-Rule" id="MF_00436"/>
    </source>
</evidence>
<dbReference type="Pfam" id="PF17209">
    <property type="entry name" value="Hfq"/>
    <property type="match status" value="2"/>
</dbReference>
<dbReference type="InterPro" id="IPR047575">
    <property type="entry name" value="Sm"/>
</dbReference>
<dbReference type="InterPro" id="IPR010920">
    <property type="entry name" value="LSM_dom_sf"/>
</dbReference>
<comment type="subunit">
    <text evidence="3">Homohexamer.</text>
</comment>
<feature type="domain" description="Sm" evidence="4">
    <location>
        <begin position="10"/>
        <end position="70"/>
    </location>
</feature>
<dbReference type="InterPro" id="IPR005001">
    <property type="entry name" value="Hfq"/>
</dbReference>
<comment type="function">
    <text evidence="3">RNA chaperone that binds small regulatory RNA (sRNAs) and mRNAs to facilitate mRNA translational regulation in response to envelope stress, environmental stress and changes in metabolite concentrations. Also binds with high specificity to tRNAs.</text>
</comment>
<dbReference type="NCBIfam" id="TIGR02383">
    <property type="entry name" value="Hfq"/>
    <property type="match status" value="1"/>
</dbReference>
<feature type="domain" description="Sm" evidence="4">
    <location>
        <begin position="82"/>
        <end position="141"/>
    </location>
</feature>
<dbReference type="PROSITE" id="PS52002">
    <property type="entry name" value="SM"/>
    <property type="match status" value="2"/>
</dbReference>
<reference evidence="5" key="1">
    <citation type="submission" date="2022-06" db="EMBL/GenBank/DDBJ databases">
        <title>Sphingomicrobium sedimins sp. nov., a marine bacterium isolated from tidal flat.</title>
        <authorList>
            <person name="Kim C.-H."/>
            <person name="Yoo Y."/>
            <person name="Kim J.-J."/>
        </authorList>
    </citation>
    <scope>NUCLEOTIDE SEQUENCE</scope>
    <source>
        <strain evidence="5">GRR-S6-50</strain>
    </source>
</reference>
<evidence type="ECO:0000313" key="6">
    <source>
        <dbReference type="Proteomes" id="UP001155128"/>
    </source>
</evidence>
<evidence type="ECO:0000313" key="5">
    <source>
        <dbReference type="EMBL" id="MCM8556781.1"/>
    </source>
</evidence>
<dbReference type="CDD" id="cd01716">
    <property type="entry name" value="Hfq"/>
    <property type="match status" value="1"/>
</dbReference>
<evidence type="ECO:0000256" key="1">
    <source>
        <dbReference type="ARBA" id="ARBA00022884"/>
    </source>
</evidence>
<evidence type="ECO:0000256" key="2">
    <source>
        <dbReference type="ARBA" id="ARBA00023016"/>
    </source>
</evidence>
<gene>
    <name evidence="3 5" type="primary">hfq</name>
    <name evidence="5" type="ORF">NDO55_02985</name>
</gene>
<evidence type="ECO:0000259" key="4">
    <source>
        <dbReference type="PROSITE" id="PS52002"/>
    </source>
</evidence>
<sequence length="141" mass="15474">MSDRPANLQDAFLNHQRRTGAPVTLYLVKGVRLQGQLSGFDSYSLLLKRHGDEQLVYKQAISTILAAATEAPDEDASRAHDRQGDFLHRLEGKPVKIFLVNGIGLEGILLDYDNYALLIETREGLQLAFKHAISTVAAAGS</sequence>
<dbReference type="Proteomes" id="UP001155128">
    <property type="component" value="Unassembled WGS sequence"/>
</dbReference>
<proteinExistence type="inferred from homology"/>
<dbReference type="SUPFAM" id="SSF50182">
    <property type="entry name" value="Sm-like ribonucleoproteins"/>
    <property type="match status" value="2"/>
</dbReference>
<dbReference type="AlphaFoldDB" id="A0A9X2J2Z4"/>
<dbReference type="EMBL" id="JAMSHT010000001">
    <property type="protein sequence ID" value="MCM8556781.1"/>
    <property type="molecule type" value="Genomic_DNA"/>
</dbReference>
<keyword evidence="6" id="KW-1185">Reference proteome</keyword>
<dbReference type="Gene3D" id="2.30.30.100">
    <property type="match status" value="2"/>
</dbReference>
<keyword evidence="1 3" id="KW-0694">RNA-binding</keyword>
<dbReference type="HAMAP" id="MF_00436">
    <property type="entry name" value="Hfq"/>
    <property type="match status" value="1"/>
</dbReference>
<dbReference type="GO" id="GO:0043487">
    <property type="term" value="P:regulation of RNA stability"/>
    <property type="evidence" value="ECO:0007669"/>
    <property type="project" value="TreeGrafter"/>
</dbReference>
<name>A0A9X2J2Z4_9SPHN</name>
<accession>A0A9X2J2Z4</accession>
<keyword evidence="2 3" id="KW-0346">Stress response</keyword>
<dbReference type="RefSeq" id="WP_252112275.1">
    <property type="nucleotide sequence ID" value="NZ_JAMSHT010000001.1"/>
</dbReference>
<protein>
    <recommendedName>
        <fullName evidence="3">RNA-binding protein Hfq</fullName>
    </recommendedName>
</protein>
<dbReference type="GO" id="GO:0005829">
    <property type="term" value="C:cytosol"/>
    <property type="evidence" value="ECO:0007669"/>
    <property type="project" value="TreeGrafter"/>
</dbReference>
<dbReference type="PANTHER" id="PTHR34772:SF1">
    <property type="entry name" value="RNA-BINDING PROTEIN HFQ"/>
    <property type="match status" value="1"/>
</dbReference>
<comment type="caution">
    <text evidence="5">The sequence shown here is derived from an EMBL/GenBank/DDBJ whole genome shotgun (WGS) entry which is preliminary data.</text>
</comment>
<dbReference type="GO" id="GO:0003723">
    <property type="term" value="F:RNA binding"/>
    <property type="evidence" value="ECO:0007669"/>
    <property type="project" value="UniProtKB-UniRule"/>
</dbReference>
<dbReference type="GO" id="GO:0006355">
    <property type="term" value="P:regulation of DNA-templated transcription"/>
    <property type="evidence" value="ECO:0007669"/>
    <property type="project" value="InterPro"/>
</dbReference>
<dbReference type="GO" id="GO:0045974">
    <property type="term" value="P:regulation of translation, ncRNA-mediated"/>
    <property type="evidence" value="ECO:0007669"/>
    <property type="project" value="TreeGrafter"/>
</dbReference>
<organism evidence="5 6">
    <name type="scientific">Sphingomicrobium sediminis</name>
    <dbReference type="NCBI Taxonomy" id="2950949"/>
    <lineage>
        <taxon>Bacteria</taxon>
        <taxon>Pseudomonadati</taxon>
        <taxon>Pseudomonadota</taxon>
        <taxon>Alphaproteobacteria</taxon>
        <taxon>Sphingomonadales</taxon>
        <taxon>Sphingomonadaceae</taxon>
        <taxon>Sphingomicrobium</taxon>
    </lineage>
</organism>